<dbReference type="EMBL" id="JBHUPD010000001">
    <property type="protein sequence ID" value="MFD2872081.1"/>
    <property type="molecule type" value="Genomic_DNA"/>
</dbReference>
<feature type="domain" description="Histidine kinase" evidence="4">
    <location>
        <begin position="179"/>
        <end position="397"/>
    </location>
</feature>
<evidence type="ECO:0000256" key="3">
    <source>
        <dbReference type="ARBA" id="ARBA00022553"/>
    </source>
</evidence>
<comment type="caution">
    <text evidence="5">The sequence shown here is derived from an EMBL/GenBank/DDBJ whole genome shotgun (WGS) entry which is preliminary data.</text>
</comment>
<dbReference type="InterPro" id="IPR029016">
    <property type="entry name" value="GAF-like_dom_sf"/>
</dbReference>
<gene>
    <name evidence="5" type="ORF">ACFS5N_06360</name>
</gene>
<dbReference type="Pfam" id="PF00512">
    <property type="entry name" value="HisKA"/>
    <property type="match status" value="1"/>
</dbReference>
<dbReference type="InterPro" id="IPR004358">
    <property type="entry name" value="Sig_transdc_His_kin-like_C"/>
</dbReference>
<dbReference type="InterPro" id="IPR003661">
    <property type="entry name" value="HisK_dim/P_dom"/>
</dbReference>
<keyword evidence="6" id="KW-1185">Reference proteome</keyword>
<protein>
    <recommendedName>
        <fullName evidence="2">histidine kinase</fullName>
        <ecNumber evidence="2">2.7.13.3</ecNumber>
    </recommendedName>
</protein>
<dbReference type="InterPro" id="IPR005467">
    <property type="entry name" value="His_kinase_dom"/>
</dbReference>
<comment type="catalytic activity">
    <reaction evidence="1">
        <text>ATP + protein L-histidine = ADP + protein N-phospho-L-histidine.</text>
        <dbReference type="EC" id="2.7.13.3"/>
    </reaction>
</comment>
<dbReference type="CDD" id="cd00082">
    <property type="entry name" value="HisKA"/>
    <property type="match status" value="1"/>
</dbReference>
<dbReference type="SUPFAM" id="SSF47384">
    <property type="entry name" value="Homodimeric domain of signal transducing histidine kinase"/>
    <property type="match status" value="1"/>
</dbReference>
<dbReference type="SUPFAM" id="SSF55874">
    <property type="entry name" value="ATPase domain of HSP90 chaperone/DNA topoisomerase II/histidine kinase"/>
    <property type="match status" value="1"/>
</dbReference>
<dbReference type="SUPFAM" id="SSF55781">
    <property type="entry name" value="GAF domain-like"/>
    <property type="match status" value="1"/>
</dbReference>
<proteinExistence type="predicted"/>
<dbReference type="GO" id="GO:0016301">
    <property type="term" value="F:kinase activity"/>
    <property type="evidence" value="ECO:0007669"/>
    <property type="project" value="UniProtKB-KW"/>
</dbReference>
<dbReference type="Gene3D" id="1.10.287.130">
    <property type="match status" value="1"/>
</dbReference>
<evidence type="ECO:0000256" key="1">
    <source>
        <dbReference type="ARBA" id="ARBA00000085"/>
    </source>
</evidence>
<dbReference type="Pfam" id="PF02518">
    <property type="entry name" value="HATPase_c"/>
    <property type="match status" value="1"/>
</dbReference>
<organism evidence="5 6">
    <name type="scientific">Mucilaginibacter ximonensis</name>
    <dbReference type="NCBI Taxonomy" id="538021"/>
    <lineage>
        <taxon>Bacteria</taxon>
        <taxon>Pseudomonadati</taxon>
        <taxon>Bacteroidota</taxon>
        <taxon>Sphingobacteriia</taxon>
        <taxon>Sphingobacteriales</taxon>
        <taxon>Sphingobacteriaceae</taxon>
        <taxon>Mucilaginibacter</taxon>
    </lineage>
</organism>
<dbReference type="EC" id="2.7.13.3" evidence="2"/>
<dbReference type="Proteomes" id="UP001597557">
    <property type="component" value="Unassembled WGS sequence"/>
</dbReference>
<name>A0ABW5Y9Z8_9SPHI</name>
<keyword evidence="3" id="KW-0597">Phosphoprotein</keyword>
<dbReference type="InterPro" id="IPR036890">
    <property type="entry name" value="HATPase_C_sf"/>
</dbReference>
<evidence type="ECO:0000259" key="4">
    <source>
        <dbReference type="PROSITE" id="PS50109"/>
    </source>
</evidence>
<dbReference type="Gene3D" id="3.30.565.10">
    <property type="entry name" value="Histidine kinase-like ATPase, C-terminal domain"/>
    <property type="match status" value="1"/>
</dbReference>
<dbReference type="SMART" id="SM00388">
    <property type="entry name" value="HisKA"/>
    <property type="match status" value="1"/>
</dbReference>
<sequence>MSNAPIPANEMDRLLNLAELDLDYTNYDESFDDLAKLAAKVAGTDISLVNLIDAYTQWSISRHGLDIEQMPREDSVCQYTVMGNTGFEVKDLSSDERFKDKFYVVDDPNLRYYYGVPLTSNGTNLGALCVLDEKIHEITPEKAELLKIIADEIVNRLKGIKLIKNLKNKLNEANEDKKKVAHDIRGPLGGIIGLAQVISEQGHENQIDEVLEFINMIHKSGRSILELADEILSSSEPRPLKADEFNLSLFKDKLEKLYMAQARNKKIKFAVNISPENANTPFSKNKLLQIVGNLISNAIKFTPEQGDVTVSMDIESHEGSAILRIKVSDTGIGLNQEGINKILDGNMQSNTGTGGEVGYGFGLALVKHLIESLNGKLHIDSQVGQGTSFKVSIPVVRS</sequence>
<dbReference type="PANTHER" id="PTHR43547:SF2">
    <property type="entry name" value="HYBRID SIGNAL TRANSDUCTION HISTIDINE KINASE C"/>
    <property type="match status" value="1"/>
</dbReference>
<dbReference type="SMART" id="SM00387">
    <property type="entry name" value="HATPase_c"/>
    <property type="match status" value="1"/>
</dbReference>
<dbReference type="InterPro" id="IPR036097">
    <property type="entry name" value="HisK_dim/P_sf"/>
</dbReference>
<dbReference type="Gene3D" id="3.30.450.40">
    <property type="match status" value="1"/>
</dbReference>
<keyword evidence="5" id="KW-0418">Kinase</keyword>
<keyword evidence="5" id="KW-0808">Transferase</keyword>
<dbReference type="PRINTS" id="PR00344">
    <property type="entry name" value="BCTRLSENSOR"/>
</dbReference>
<evidence type="ECO:0000256" key="2">
    <source>
        <dbReference type="ARBA" id="ARBA00012438"/>
    </source>
</evidence>
<dbReference type="InterPro" id="IPR003594">
    <property type="entry name" value="HATPase_dom"/>
</dbReference>
<evidence type="ECO:0000313" key="5">
    <source>
        <dbReference type="EMBL" id="MFD2872081.1"/>
    </source>
</evidence>
<dbReference type="InterPro" id="IPR003018">
    <property type="entry name" value="GAF"/>
</dbReference>
<dbReference type="RefSeq" id="WP_377183397.1">
    <property type="nucleotide sequence ID" value="NZ_JBHUPD010000001.1"/>
</dbReference>
<reference evidence="6" key="1">
    <citation type="journal article" date="2019" name="Int. J. Syst. Evol. Microbiol.">
        <title>The Global Catalogue of Microorganisms (GCM) 10K type strain sequencing project: providing services to taxonomists for standard genome sequencing and annotation.</title>
        <authorList>
            <consortium name="The Broad Institute Genomics Platform"/>
            <consortium name="The Broad Institute Genome Sequencing Center for Infectious Disease"/>
            <person name="Wu L."/>
            <person name="Ma J."/>
        </authorList>
    </citation>
    <scope>NUCLEOTIDE SEQUENCE [LARGE SCALE GENOMIC DNA]</scope>
    <source>
        <strain evidence="6">KCTC 22437</strain>
    </source>
</reference>
<accession>A0ABW5Y9Z8</accession>
<dbReference type="Pfam" id="PF01590">
    <property type="entry name" value="GAF"/>
    <property type="match status" value="1"/>
</dbReference>
<dbReference type="PROSITE" id="PS50109">
    <property type="entry name" value="HIS_KIN"/>
    <property type="match status" value="1"/>
</dbReference>
<evidence type="ECO:0000313" key="6">
    <source>
        <dbReference type="Proteomes" id="UP001597557"/>
    </source>
</evidence>
<dbReference type="PANTHER" id="PTHR43547">
    <property type="entry name" value="TWO-COMPONENT HISTIDINE KINASE"/>
    <property type="match status" value="1"/>
</dbReference>